<dbReference type="EMBL" id="JASGBH010000004">
    <property type="protein sequence ID" value="MDI9233520.1"/>
    <property type="molecule type" value="Genomic_DNA"/>
</dbReference>
<name>A0ABT6X5X7_9BURK</name>
<accession>A0ABT6X5X7</accession>
<organism evidence="1 2">
    <name type="scientific">Limnohabitans lacus</name>
    <dbReference type="NCBI Taxonomy" id="3045173"/>
    <lineage>
        <taxon>Bacteria</taxon>
        <taxon>Pseudomonadati</taxon>
        <taxon>Pseudomonadota</taxon>
        <taxon>Betaproteobacteria</taxon>
        <taxon>Burkholderiales</taxon>
        <taxon>Comamonadaceae</taxon>
        <taxon>Limnohabitans</taxon>
    </lineage>
</organism>
<dbReference type="InterPro" id="IPR011101">
    <property type="entry name" value="DUF5131"/>
</dbReference>
<protein>
    <submittedName>
        <fullName evidence="1">Phage Gp37/Gp68 family protein</fullName>
    </submittedName>
</protein>
<dbReference type="Pfam" id="PF07505">
    <property type="entry name" value="DUF5131"/>
    <property type="match status" value="1"/>
</dbReference>
<dbReference type="Proteomes" id="UP001431902">
    <property type="component" value="Unassembled WGS sequence"/>
</dbReference>
<evidence type="ECO:0000313" key="1">
    <source>
        <dbReference type="EMBL" id="MDI9233520.1"/>
    </source>
</evidence>
<sequence length="331" mass="37046">MAENTKIEWADHTFNPWVGCTKVSPACDHCYAEGWAKRSGMVKWGVDAQRHRTSDSNWRQPIKWNSEAGRLGVRYRVFCASLADIFDNTVPQEWRADLFKLILQTPNLDWLLLTKRIGNAQNMLKQAGDAALVATFGAAISTSFAFSFPNVWLGATLCNQEEADRDILKLLDTPAAKRFLSMEPLLGTVDLTQVQSGARVLDVLQGGGFHETHFEPLPPDHHPCIDWVIVGGESGHGARPMHPKWVRSLRDQCLTAAVPFFFKQHGEWQFCDEGTAILATSKRTAYVRRDGTFHDGSQGVDFFAGEEQTVWVGKKAAGRMLDGREFNEVPQ</sequence>
<proteinExistence type="predicted"/>
<dbReference type="RefSeq" id="WP_283223922.1">
    <property type="nucleotide sequence ID" value="NZ_JASGBH010000004.1"/>
</dbReference>
<reference evidence="1" key="1">
    <citation type="submission" date="2023-05" db="EMBL/GenBank/DDBJ databases">
        <title>Limnohabitans sp. strain HM2-2 Genome sequencing and assembly.</title>
        <authorList>
            <person name="Jung Y."/>
        </authorList>
    </citation>
    <scope>NUCLEOTIDE SEQUENCE</scope>
    <source>
        <strain evidence="1">HM2-2</strain>
    </source>
</reference>
<gene>
    <name evidence="1" type="ORF">QLQ16_06695</name>
</gene>
<evidence type="ECO:0000313" key="2">
    <source>
        <dbReference type="Proteomes" id="UP001431902"/>
    </source>
</evidence>
<keyword evidence="2" id="KW-1185">Reference proteome</keyword>
<comment type="caution">
    <text evidence="1">The sequence shown here is derived from an EMBL/GenBank/DDBJ whole genome shotgun (WGS) entry which is preliminary data.</text>
</comment>